<dbReference type="EMBL" id="KN847494">
    <property type="protein sequence ID" value="KIW17896.1"/>
    <property type="molecule type" value="Genomic_DNA"/>
</dbReference>
<sequence>MPPALSVRYFSTERVEACSIADTIHGDQQHPYWALGIYSYSYCTSSKSGCESTDTMRIENEKPRPHLPPGQRTLALEWREADMPFLHVQSAHVDAPVGVGTVDHWHVEASLAASAFSKRREAVTLLSLG</sequence>
<dbReference type="HOGENOM" id="CLU_1948831_0_0_1"/>
<accession>A0A0D1YRM3</accession>
<reference evidence="1 2" key="1">
    <citation type="submission" date="2015-01" db="EMBL/GenBank/DDBJ databases">
        <title>The Genome Sequence of Exophiala spinifera CBS89968.</title>
        <authorList>
            <consortium name="The Broad Institute Genomics Platform"/>
            <person name="Cuomo C."/>
            <person name="de Hoog S."/>
            <person name="Gorbushina A."/>
            <person name="Stielow B."/>
            <person name="Teixiera M."/>
            <person name="Abouelleil A."/>
            <person name="Chapman S.B."/>
            <person name="Priest M."/>
            <person name="Young S.K."/>
            <person name="Wortman J."/>
            <person name="Nusbaum C."/>
            <person name="Birren B."/>
        </authorList>
    </citation>
    <scope>NUCLEOTIDE SEQUENCE [LARGE SCALE GENOMIC DNA]</scope>
    <source>
        <strain evidence="1 2">CBS 89968</strain>
    </source>
</reference>
<dbReference type="Proteomes" id="UP000053328">
    <property type="component" value="Unassembled WGS sequence"/>
</dbReference>
<evidence type="ECO:0000313" key="1">
    <source>
        <dbReference type="EMBL" id="KIW17896.1"/>
    </source>
</evidence>
<dbReference type="VEuPathDB" id="FungiDB:PV08_05091"/>
<gene>
    <name evidence="1" type="ORF">PV08_05091</name>
</gene>
<organism evidence="1 2">
    <name type="scientific">Exophiala spinifera</name>
    <dbReference type="NCBI Taxonomy" id="91928"/>
    <lineage>
        <taxon>Eukaryota</taxon>
        <taxon>Fungi</taxon>
        <taxon>Dikarya</taxon>
        <taxon>Ascomycota</taxon>
        <taxon>Pezizomycotina</taxon>
        <taxon>Eurotiomycetes</taxon>
        <taxon>Chaetothyriomycetidae</taxon>
        <taxon>Chaetothyriales</taxon>
        <taxon>Herpotrichiellaceae</taxon>
        <taxon>Exophiala</taxon>
    </lineage>
</organism>
<dbReference type="AlphaFoldDB" id="A0A0D1YRM3"/>
<dbReference type="GeneID" id="27332174"/>
<proteinExistence type="predicted"/>
<dbReference type="RefSeq" id="XP_016238112.1">
    <property type="nucleotide sequence ID" value="XM_016379435.1"/>
</dbReference>
<evidence type="ECO:0000313" key="2">
    <source>
        <dbReference type="Proteomes" id="UP000053328"/>
    </source>
</evidence>
<name>A0A0D1YRM3_9EURO</name>
<protein>
    <submittedName>
        <fullName evidence="1">Uncharacterized protein</fullName>
    </submittedName>
</protein>
<keyword evidence="2" id="KW-1185">Reference proteome</keyword>